<evidence type="ECO:0000313" key="4">
    <source>
        <dbReference type="Proteomes" id="UP001597519"/>
    </source>
</evidence>
<dbReference type="RefSeq" id="WP_377772668.1">
    <property type="nucleotide sequence ID" value="NZ_JBHUOQ010000001.1"/>
</dbReference>
<dbReference type="Pfam" id="PF06054">
    <property type="entry name" value="CoiA_nuc"/>
    <property type="match status" value="1"/>
</dbReference>
<dbReference type="InterPro" id="IPR010330">
    <property type="entry name" value="CoiA_nuc"/>
</dbReference>
<organism evidence="3 4">
    <name type="scientific">Corticicoccus populi</name>
    <dbReference type="NCBI Taxonomy" id="1812821"/>
    <lineage>
        <taxon>Bacteria</taxon>
        <taxon>Bacillati</taxon>
        <taxon>Bacillota</taxon>
        <taxon>Bacilli</taxon>
        <taxon>Bacillales</taxon>
        <taxon>Staphylococcaceae</taxon>
        <taxon>Corticicoccus</taxon>
    </lineage>
</organism>
<reference evidence="4" key="1">
    <citation type="journal article" date="2019" name="Int. J. Syst. Evol. Microbiol.">
        <title>The Global Catalogue of Microorganisms (GCM) 10K type strain sequencing project: providing services to taxonomists for standard genome sequencing and annotation.</title>
        <authorList>
            <consortium name="The Broad Institute Genomics Platform"/>
            <consortium name="The Broad Institute Genome Sequencing Center for Infectious Disease"/>
            <person name="Wu L."/>
            <person name="Ma J."/>
        </authorList>
    </citation>
    <scope>NUCLEOTIDE SEQUENCE [LARGE SCALE GENOMIC DNA]</scope>
    <source>
        <strain evidence="4">KCTC 33575</strain>
    </source>
</reference>
<keyword evidence="4" id="KW-1185">Reference proteome</keyword>
<evidence type="ECO:0000259" key="2">
    <source>
        <dbReference type="Pfam" id="PF25164"/>
    </source>
</evidence>
<protein>
    <submittedName>
        <fullName evidence="3">Competence protein CoiA</fullName>
    </submittedName>
</protein>
<evidence type="ECO:0000313" key="3">
    <source>
        <dbReference type="EMBL" id="MFD2830080.1"/>
    </source>
</evidence>
<sequence length="319" mass="37638">MISAVDEKGFEVSAGHAVKGGKYFCPVCGSRVTYKSGNIKVPHFSHFKIMDCLRYFYKSESLEHLKIKNDIYLMLSPEVKVSMEYYLSDIEQIPDLLVENRTALEIQLSSISPELIAERTRGYHSVNINVVWILNDDNIRREGGYCLPTHFQLSTMQNGVLTTYEMTHKKFYQYILLHHIGFGRWIYKRTEVSVFDCLKLILLRDTGCHTLKRSDIKIFLKKERQKKSVLNPVLSFMYHLGLTEDTLPDYLCVITHVERWIMNHPVEWKLYLKFHLERKSFHMETFSHFIKLRTTIDTPDKKKVIQQLLNHYIMLYNSQ</sequence>
<dbReference type="Pfam" id="PF25164">
    <property type="entry name" value="CoiA_N"/>
    <property type="match status" value="1"/>
</dbReference>
<dbReference type="InterPro" id="IPR057253">
    <property type="entry name" value="CoiA-like_N"/>
</dbReference>
<comment type="caution">
    <text evidence="3">The sequence shown here is derived from an EMBL/GenBank/DDBJ whole genome shotgun (WGS) entry which is preliminary data.</text>
</comment>
<name>A0ABW5WW19_9STAP</name>
<dbReference type="Proteomes" id="UP001597519">
    <property type="component" value="Unassembled WGS sequence"/>
</dbReference>
<proteinExistence type="predicted"/>
<gene>
    <name evidence="3" type="ORF">ACFSX4_06315</name>
</gene>
<accession>A0ABW5WW19</accession>
<feature type="domain" description="Competence protein CoiA nuclease-like" evidence="1">
    <location>
        <begin position="60"/>
        <end position="174"/>
    </location>
</feature>
<dbReference type="EMBL" id="JBHUOQ010000001">
    <property type="protein sequence ID" value="MFD2830080.1"/>
    <property type="molecule type" value="Genomic_DNA"/>
</dbReference>
<feature type="domain" description="Competence protein CoiA-like N-terminal" evidence="2">
    <location>
        <begin position="19"/>
        <end position="52"/>
    </location>
</feature>
<evidence type="ECO:0000259" key="1">
    <source>
        <dbReference type="Pfam" id="PF06054"/>
    </source>
</evidence>